<evidence type="ECO:0000259" key="2">
    <source>
        <dbReference type="Pfam" id="PF02867"/>
    </source>
</evidence>
<reference evidence="3 4" key="1">
    <citation type="submission" date="2019-08" db="EMBL/GenBank/DDBJ databases">
        <title>Emergence of NDM-5-producing hypervirulent Klebsiella pneumoniae from clinical infections.</title>
        <authorList>
            <person name="Shen Z."/>
            <person name="Zhang H."/>
            <person name="Li M."/>
        </authorList>
    </citation>
    <scope>NUCLEOTIDE SEQUENCE [LARGE SCALE GENOMIC DNA]</scope>
    <source>
        <strain evidence="3 4">RJ18-06</strain>
    </source>
</reference>
<dbReference type="InterPro" id="IPR039718">
    <property type="entry name" value="Rrm1"/>
</dbReference>
<protein>
    <recommendedName>
        <fullName evidence="2">Ribonucleotide reductase large subunit C-terminal domain-containing protein</fullName>
    </recommendedName>
</protein>
<dbReference type="Gene3D" id="3.20.70.20">
    <property type="match status" value="1"/>
</dbReference>
<dbReference type="SUPFAM" id="SSF51998">
    <property type="entry name" value="PFL-like glycyl radical enzymes"/>
    <property type="match status" value="1"/>
</dbReference>
<name>A0A5C2LIL5_KLEPN</name>
<dbReference type="EMBL" id="CP043669">
    <property type="protein sequence ID" value="QEP92005.1"/>
    <property type="molecule type" value="Genomic_DNA"/>
</dbReference>
<evidence type="ECO:0000256" key="1">
    <source>
        <dbReference type="ARBA" id="ARBA00010406"/>
    </source>
</evidence>
<feature type="domain" description="Ribonucleotide reductase large subunit C-terminal" evidence="2">
    <location>
        <begin position="2"/>
        <end position="139"/>
    </location>
</feature>
<dbReference type="GO" id="GO:0004748">
    <property type="term" value="F:ribonucleoside-diphosphate reductase activity, thioredoxin disulfide as acceptor"/>
    <property type="evidence" value="ECO:0007669"/>
    <property type="project" value="TreeGrafter"/>
</dbReference>
<dbReference type="AlphaFoldDB" id="A0A5C2LIL5"/>
<sequence>MKSCSQGGVRGGAATLFYPMWHLEVESLLVLKNNRGTDANRVRHMDYGVQINKLMYTRLLKGGDITLFSPSDVPGLYDAFFADQDEFERLYTQYEQDDSIRKQRIKAVELFSLMMQERASTGRIYIQNVDHCNTHSPFDPVVARCVSLTCARRLLCRPNRWKMSTTKTAKSRCAPCRPSTSGLSTASTSWKSWRCWRCVLWMRCSTIRITPSRRLNAVRWGVVRWVSA</sequence>
<proteinExistence type="inferred from homology"/>
<dbReference type="PANTHER" id="PTHR11573">
    <property type="entry name" value="RIBONUCLEOSIDE-DIPHOSPHATE REDUCTASE LARGE CHAIN"/>
    <property type="match status" value="1"/>
</dbReference>
<dbReference type="InterPro" id="IPR000788">
    <property type="entry name" value="RNR_lg_C"/>
</dbReference>
<dbReference type="Proteomes" id="UP000325096">
    <property type="component" value="Chromosome"/>
</dbReference>
<dbReference type="Pfam" id="PF02867">
    <property type="entry name" value="Ribonuc_red_lgC"/>
    <property type="match status" value="1"/>
</dbReference>
<dbReference type="GO" id="GO:0005971">
    <property type="term" value="C:ribonucleoside-diphosphate reductase complex"/>
    <property type="evidence" value="ECO:0007669"/>
    <property type="project" value="TreeGrafter"/>
</dbReference>
<accession>A0A5C2LIL5</accession>
<evidence type="ECO:0000313" key="3">
    <source>
        <dbReference type="EMBL" id="QEP92005.1"/>
    </source>
</evidence>
<dbReference type="GO" id="GO:0005524">
    <property type="term" value="F:ATP binding"/>
    <property type="evidence" value="ECO:0007669"/>
    <property type="project" value="TreeGrafter"/>
</dbReference>
<evidence type="ECO:0000313" key="4">
    <source>
        <dbReference type="Proteomes" id="UP000325096"/>
    </source>
</evidence>
<organism evidence="3 4">
    <name type="scientific">Klebsiella pneumoniae</name>
    <dbReference type="NCBI Taxonomy" id="573"/>
    <lineage>
        <taxon>Bacteria</taxon>
        <taxon>Pseudomonadati</taxon>
        <taxon>Pseudomonadota</taxon>
        <taxon>Gammaproteobacteria</taxon>
        <taxon>Enterobacterales</taxon>
        <taxon>Enterobacteriaceae</taxon>
        <taxon>Klebsiella/Raoultella group</taxon>
        <taxon>Klebsiella</taxon>
        <taxon>Klebsiella pneumoniae complex</taxon>
    </lineage>
</organism>
<dbReference type="PANTHER" id="PTHR11573:SF6">
    <property type="entry name" value="RIBONUCLEOSIDE-DIPHOSPHATE REDUCTASE LARGE SUBUNIT"/>
    <property type="match status" value="1"/>
</dbReference>
<comment type="similarity">
    <text evidence="1">Belongs to the ribonucleoside diphosphate reductase large chain family.</text>
</comment>
<dbReference type="GO" id="GO:0009263">
    <property type="term" value="P:deoxyribonucleotide biosynthetic process"/>
    <property type="evidence" value="ECO:0007669"/>
    <property type="project" value="TreeGrafter"/>
</dbReference>
<gene>
    <name evidence="3" type="ORF">FZ929_24430</name>
</gene>